<evidence type="ECO:0000313" key="1">
    <source>
        <dbReference type="EMBL" id="KAK8213177.1"/>
    </source>
</evidence>
<evidence type="ECO:0000313" key="2">
    <source>
        <dbReference type="Proteomes" id="UP001320706"/>
    </source>
</evidence>
<dbReference type="Proteomes" id="UP001320706">
    <property type="component" value="Unassembled WGS sequence"/>
</dbReference>
<proteinExistence type="predicted"/>
<dbReference type="EMBL" id="JAMKPW020000011">
    <property type="protein sequence ID" value="KAK8213177.1"/>
    <property type="molecule type" value="Genomic_DNA"/>
</dbReference>
<keyword evidence="2" id="KW-1185">Reference proteome</keyword>
<organism evidence="1 2">
    <name type="scientific">Zalaria obscura</name>
    <dbReference type="NCBI Taxonomy" id="2024903"/>
    <lineage>
        <taxon>Eukaryota</taxon>
        <taxon>Fungi</taxon>
        <taxon>Dikarya</taxon>
        <taxon>Ascomycota</taxon>
        <taxon>Pezizomycotina</taxon>
        <taxon>Dothideomycetes</taxon>
        <taxon>Dothideomycetidae</taxon>
        <taxon>Dothideales</taxon>
        <taxon>Zalariaceae</taxon>
        <taxon>Zalaria</taxon>
    </lineage>
</organism>
<name>A0ACC3SKF0_9PEZI</name>
<gene>
    <name evidence="1" type="ORF">M8818_002475</name>
</gene>
<reference evidence="1" key="1">
    <citation type="submission" date="2024-02" db="EMBL/GenBank/DDBJ databases">
        <title>Metagenome Assembled Genome of Zalaria obscura JY119.</title>
        <authorList>
            <person name="Vighnesh L."/>
            <person name="Jagadeeshwari U."/>
            <person name="Venkata Ramana C."/>
            <person name="Sasikala C."/>
        </authorList>
    </citation>
    <scope>NUCLEOTIDE SEQUENCE</scope>
    <source>
        <strain evidence="1">JY119</strain>
    </source>
</reference>
<accession>A0ACC3SKF0</accession>
<comment type="caution">
    <text evidence="1">The sequence shown here is derived from an EMBL/GenBank/DDBJ whole genome shotgun (WGS) entry which is preliminary data.</text>
</comment>
<sequence length="816" mass="88097">MFVNLAHEFRDLIPATCNTSVIEKANVANSLLAFVYLSSSLNTAKDILSEPESPSLKDTDASVVVHRFITQVTTLLQDRTVEGRWAGIVLVKAAIEAGGWATLSKSLPWVRGLLGILKKPEPSTTKCLAIIALTRIFMLTWDYQTLIREITTPSLSAFVPSCLEIVESSSGTHSELAIVLESFVTLLPRHPTIFRNHQDKLKKLLLQAGAEHSPENIKSLAYRLSVLLPQCEPKNGASDKWQQALSANIRVCHELVDRVLIEVEEDWQSVAGMEANKHGLRHTYEQAQERTQASERPAFSFIYPGAQAVQDQLLQLSQYFTSATSAPVTVQLGTVFDLLSRLFATTTSVNTSKSSLAFVQGVAREEREAVQEVLPGIHVAAMGLLCAVLDLYGLSIASVAQTSLDQVNWLFSAESSRVEVRTAVYGVLQRIIELTGPSMTKEQVSSFSHIVKACCNDLLATTPRIPQQITNGTKPGSAKPVQAVMNADSFLQKATNSPTATATLPGLTKAASSLLAVLLSVVPAKHYATANRTLMDRTALLTRHKTALIAGVLNPTPKLVSSSKASSLLPLLAQEFSSEPAVEALLRPRMPVIVTGRRQNGSRSSSPEADEESEEEEDDQADDTQMDDVSGADSSTGQLASESISNIEQDVVDAALTKYLSENPSASRENLPAGVLRGLKAKEAADPRRAKATHPVMEPTHSVSQKRQLESPEKEPVKRQRSSPVAQSLMSSGAADLPGQVQTSALPRSVELPPTEQGPQRIATLPSNLTSGPSEPALAVAKETAVNEGNVSEDDDDDFVIPTLVMGDDSDEDDEE</sequence>
<protein>
    <submittedName>
        <fullName evidence="1">Uncharacterized protein</fullName>
    </submittedName>
</protein>